<sequence length="218" mass="23307">MVSSQSKFGSSLATLVIRANVDGLRIIIYSLYHHIATLAESAKAGVEQTGTKAEIYQVAETLPDTILQKLHAPPKKDYPVITADVLKEYDGFLFGIPTRFGNYPAQFKAFIDSIGGLWAAGTLYHKPFGVFVSTGTGGGNETTAVNSLSTWVHQGMIYVPLGYAAAFPQLTNLNEVHGGSPWGAGTIAGADGSRQVTPLELEIAKIQGTEFAKAIEKF</sequence>
<evidence type="ECO:0000259" key="4">
    <source>
        <dbReference type="PROSITE" id="PS50902"/>
    </source>
</evidence>
<reference evidence="5" key="2">
    <citation type="submission" date="2021-01" db="EMBL/GenBank/DDBJ databases">
        <authorList>
            <person name="Schikora-Tamarit M.A."/>
        </authorList>
    </citation>
    <scope>NUCLEOTIDE SEQUENCE</scope>
    <source>
        <strain evidence="5">CBS6075</strain>
    </source>
</reference>
<comment type="subcellular location">
    <subcellularLocation>
        <location evidence="1">Cell membrane</location>
        <topology evidence="1">Peripheral membrane protein</topology>
    </subcellularLocation>
</comment>
<proteinExistence type="inferred from homology"/>
<dbReference type="GeneID" id="70238226"/>
<dbReference type="GO" id="GO:0005886">
    <property type="term" value="C:plasma membrane"/>
    <property type="evidence" value="ECO:0007669"/>
    <property type="project" value="UniProtKB-SubCell"/>
</dbReference>
<dbReference type="Gene3D" id="3.40.50.360">
    <property type="match status" value="1"/>
</dbReference>
<dbReference type="GO" id="GO:0034599">
    <property type="term" value="P:cellular response to oxidative stress"/>
    <property type="evidence" value="ECO:0007669"/>
    <property type="project" value="UniProtKB-ARBA"/>
</dbReference>
<dbReference type="EMBL" id="JAEUBE010000414">
    <property type="protein sequence ID" value="KAH3662081.1"/>
    <property type="molecule type" value="Genomic_DNA"/>
</dbReference>
<dbReference type="GO" id="GO:0010181">
    <property type="term" value="F:FMN binding"/>
    <property type="evidence" value="ECO:0007669"/>
    <property type="project" value="InterPro"/>
</dbReference>
<dbReference type="PANTHER" id="PTHR30546">
    <property type="entry name" value="FLAVODOXIN-RELATED PROTEIN WRBA-RELATED"/>
    <property type="match status" value="1"/>
</dbReference>
<keyword evidence="6" id="KW-1185">Reference proteome</keyword>
<dbReference type="FunFam" id="3.40.50.360:FF:000001">
    <property type="entry name" value="NAD(P)H dehydrogenase (Quinone) FQR1-like"/>
    <property type="match status" value="1"/>
</dbReference>
<dbReference type="GO" id="GO:0003955">
    <property type="term" value="F:NAD(P)H dehydrogenase (quinone) activity"/>
    <property type="evidence" value="ECO:0007669"/>
    <property type="project" value="InterPro"/>
</dbReference>
<evidence type="ECO:0000256" key="2">
    <source>
        <dbReference type="ARBA" id="ARBA00006961"/>
    </source>
</evidence>
<comment type="caution">
    <text evidence="5">The sequence shown here is derived from an EMBL/GenBank/DDBJ whole genome shotgun (WGS) entry which is preliminary data.</text>
</comment>
<evidence type="ECO:0000256" key="3">
    <source>
        <dbReference type="ARBA" id="ARBA00053955"/>
    </source>
</evidence>
<name>A0A9P8NZF4_9ASCO</name>
<dbReference type="InterPro" id="IPR010089">
    <property type="entry name" value="Flavoprotein_WrbA-like"/>
</dbReference>
<reference evidence="5" key="1">
    <citation type="journal article" date="2021" name="Open Biol.">
        <title>Shared evolutionary footprints suggest mitochondrial oxidative damage underlies multiple complex I losses in fungi.</title>
        <authorList>
            <person name="Schikora-Tamarit M.A."/>
            <person name="Marcet-Houben M."/>
            <person name="Nosek J."/>
            <person name="Gabaldon T."/>
        </authorList>
    </citation>
    <scope>NUCLEOTIDE SEQUENCE</scope>
    <source>
        <strain evidence="5">CBS6075</strain>
    </source>
</reference>
<dbReference type="OrthoDB" id="504689at2759"/>
<dbReference type="Pfam" id="PF03358">
    <property type="entry name" value="FMN_red"/>
    <property type="match status" value="1"/>
</dbReference>
<dbReference type="SUPFAM" id="SSF52218">
    <property type="entry name" value="Flavoproteins"/>
    <property type="match status" value="1"/>
</dbReference>
<dbReference type="PROSITE" id="PS50902">
    <property type="entry name" value="FLAVODOXIN_LIKE"/>
    <property type="match status" value="1"/>
</dbReference>
<evidence type="ECO:0000313" key="6">
    <source>
        <dbReference type="Proteomes" id="UP000769157"/>
    </source>
</evidence>
<protein>
    <recommendedName>
        <fullName evidence="4">Flavodoxin-like domain-containing protein</fullName>
    </recommendedName>
</protein>
<dbReference type="AlphaFoldDB" id="A0A9P8NZF4"/>
<dbReference type="RefSeq" id="XP_046059185.1">
    <property type="nucleotide sequence ID" value="XM_046207531.1"/>
</dbReference>
<feature type="domain" description="Flavodoxin-like" evidence="4">
    <location>
        <begin position="24"/>
        <end position="211"/>
    </location>
</feature>
<dbReference type="NCBIfam" id="TIGR01755">
    <property type="entry name" value="flav_wrbA"/>
    <property type="match status" value="1"/>
</dbReference>
<dbReference type="Proteomes" id="UP000769157">
    <property type="component" value="Unassembled WGS sequence"/>
</dbReference>
<dbReference type="InterPro" id="IPR008254">
    <property type="entry name" value="Flavodoxin/NO_synth"/>
</dbReference>
<dbReference type="PANTHER" id="PTHR30546:SF23">
    <property type="entry name" value="FLAVOPROTEIN-LIKE PROTEIN YCP4-RELATED"/>
    <property type="match status" value="1"/>
</dbReference>
<dbReference type="InterPro" id="IPR005025">
    <property type="entry name" value="FMN_Rdtase-like_dom"/>
</dbReference>
<evidence type="ECO:0000313" key="5">
    <source>
        <dbReference type="EMBL" id="KAH3662081.1"/>
    </source>
</evidence>
<organism evidence="5 6">
    <name type="scientific">Ogataea philodendri</name>
    <dbReference type="NCBI Taxonomy" id="1378263"/>
    <lineage>
        <taxon>Eukaryota</taxon>
        <taxon>Fungi</taxon>
        <taxon>Dikarya</taxon>
        <taxon>Ascomycota</taxon>
        <taxon>Saccharomycotina</taxon>
        <taxon>Pichiomycetes</taxon>
        <taxon>Pichiales</taxon>
        <taxon>Pichiaceae</taxon>
        <taxon>Ogataea</taxon>
    </lineage>
</organism>
<dbReference type="NCBIfam" id="NF002999">
    <property type="entry name" value="PRK03767.1"/>
    <property type="match status" value="1"/>
</dbReference>
<comment type="function">
    <text evidence="3">Flavodoxin-like protein (FLP) that plays a role in cell wall integrity, oxidative stress protection and virulence. FLPs act as NAD(P)H quinone oxidoreductases. Reduces ubiquinone (coenzyme Q), enabling it to serve as an antioxidant in the membrane.</text>
</comment>
<comment type="similarity">
    <text evidence="2">Belongs to the WrbA family.</text>
</comment>
<evidence type="ECO:0000256" key="1">
    <source>
        <dbReference type="ARBA" id="ARBA00004202"/>
    </source>
</evidence>
<accession>A0A9P8NZF4</accession>
<dbReference type="InterPro" id="IPR029039">
    <property type="entry name" value="Flavoprotein-like_sf"/>
</dbReference>
<gene>
    <name evidence="5" type="ORF">OGAPHI_006262</name>
</gene>